<accession>A0A1H6QSN2</accession>
<dbReference type="SUPFAM" id="SSF63520">
    <property type="entry name" value="PTS-regulatory domain, PRD"/>
    <property type="match status" value="2"/>
</dbReference>
<sequence>MKKDQSEYYVKKIIEYLLDGKVVATKDIADCLNLSLKAARNKIELTEDFLAEKNLGMIEKKPRVGIWLNVYEDKKDEVANFIKGNNLTVANDTKDRVIFVLKAFFKLFPQEAISIRSLSEQLYLSTPTVHKIIKSAQEWLDEFSIKIVNVSGRGYLLAYEENAYRLALKEFICSFNKNESIEGQVNELFYGINTELIKRVIKEVESDWNYLLTDDSFYEIYVYCVLAVYRSNIAQPRNISSEDIETLQHYAEYQFAVAIFAKIQRLLYISISDNDTYFLATQIMCSRFINISNSEDSWGAIHKYDEKLIEFADILIDTVGGILNVDLSNDTRLRESLVFHLRPTIFRLRSGTSHENAMVDFIKSEYKNVFRATLSAAILFEKYFDIQITEDELAYVALYIQSALERKQENYKAVLVSNMTRGYVELVSSRITKNIPEIDEIKVVGRHDFTPNKCKDAQIIIADHPMNLNDSRLVIITNLLSDEGLLTLRSFMDDMNLTRESLKNTFSPVCHPLFDPELIQLNIHAENKEDLLRKMSLALEKKGYVKKEFCQTVLDREAITSTAIGNHMALPHGAESAVNESHVAIVTLDEPIAWDEDESVDIIFLLAIKLTTHEEIQRMQIFYKEYISLIENEEKVQKIRNTKSNLDLYRYLIR</sequence>
<evidence type="ECO:0000259" key="6">
    <source>
        <dbReference type="PROSITE" id="PS51372"/>
    </source>
</evidence>
<dbReference type="Gene3D" id="3.40.930.10">
    <property type="entry name" value="Mannitol-specific EII, Chain A"/>
    <property type="match status" value="1"/>
</dbReference>
<organism evidence="7 8">
    <name type="scientific">Sharpea azabuensis</name>
    <dbReference type="NCBI Taxonomy" id="322505"/>
    <lineage>
        <taxon>Bacteria</taxon>
        <taxon>Bacillati</taxon>
        <taxon>Bacillota</taxon>
        <taxon>Erysipelotrichia</taxon>
        <taxon>Erysipelotrichales</taxon>
        <taxon>Coprobacillaceae</taxon>
        <taxon>Sharpea</taxon>
    </lineage>
</organism>
<dbReference type="InterPro" id="IPR050661">
    <property type="entry name" value="BglG_antiterminators"/>
</dbReference>
<dbReference type="GO" id="GO:0006355">
    <property type="term" value="P:regulation of DNA-templated transcription"/>
    <property type="evidence" value="ECO:0007669"/>
    <property type="project" value="InterPro"/>
</dbReference>
<keyword evidence="4" id="KW-0804">Transcription</keyword>
<protein>
    <submittedName>
        <fullName evidence="7">Transcriptional antiterminator</fullName>
    </submittedName>
</protein>
<dbReference type="InterPro" id="IPR011608">
    <property type="entry name" value="PRD"/>
</dbReference>
<dbReference type="eggNOG" id="COG1762">
    <property type="taxonomic scope" value="Bacteria"/>
</dbReference>
<dbReference type="Proteomes" id="UP000183028">
    <property type="component" value="Unassembled WGS sequence"/>
</dbReference>
<name>A0A1H6QSN2_9FIRM</name>
<dbReference type="RefSeq" id="WP_074731198.1">
    <property type="nucleotide sequence ID" value="NZ_FNYK01000003.1"/>
</dbReference>
<dbReference type="OrthoDB" id="369398at2"/>
<keyword evidence="2" id="KW-0805">Transcription regulation</keyword>
<gene>
    <name evidence="7" type="ORF">SAMN04487834_100375</name>
</gene>
<dbReference type="Pfam" id="PF05043">
    <property type="entry name" value="Mga"/>
    <property type="match status" value="1"/>
</dbReference>
<feature type="domain" description="PRD" evidence="6">
    <location>
        <begin position="303"/>
        <end position="410"/>
    </location>
</feature>
<dbReference type="PROSITE" id="PS51372">
    <property type="entry name" value="PRD_2"/>
    <property type="match status" value="2"/>
</dbReference>
<dbReference type="Pfam" id="PF00359">
    <property type="entry name" value="PTS_EIIA_2"/>
    <property type="match status" value="1"/>
</dbReference>
<dbReference type="Pfam" id="PF00874">
    <property type="entry name" value="PRD"/>
    <property type="match status" value="2"/>
</dbReference>
<evidence type="ECO:0000256" key="3">
    <source>
        <dbReference type="ARBA" id="ARBA00023159"/>
    </source>
</evidence>
<reference evidence="8" key="1">
    <citation type="submission" date="2016-10" db="EMBL/GenBank/DDBJ databases">
        <authorList>
            <person name="Varghese N."/>
        </authorList>
    </citation>
    <scope>NUCLEOTIDE SEQUENCE [LARGE SCALE GENOMIC DNA]</scope>
    <source>
        <strain evidence="8">DSM 20406</strain>
    </source>
</reference>
<evidence type="ECO:0000256" key="4">
    <source>
        <dbReference type="ARBA" id="ARBA00023163"/>
    </source>
</evidence>
<evidence type="ECO:0000313" key="7">
    <source>
        <dbReference type="EMBL" id="SEI42490.1"/>
    </source>
</evidence>
<keyword evidence="8" id="KW-1185">Reference proteome</keyword>
<proteinExistence type="predicted"/>
<dbReference type="InterPro" id="IPR002178">
    <property type="entry name" value="PTS_EIIA_type-2_dom"/>
</dbReference>
<evidence type="ECO:0000313" key="8">
    <source>
        <dbReference type="Proteomes" id="UP000183028"/>
    </source>
</evidence>
<dbReference type="PANTHER" id="PTHR30185">
    <property type="entry name" value="CRYPTIC BETA-GLUCOSIDE BGL OPERON ANTITERMINATOR"/>
    <property type="match status" value="1"/>
</dbReference>
<feature type="domain" description="PTS EIIA type-2" evidence="5">
    <location>
        <begin position="512"/>
        <end position="654"/>
    </location>
</feature>
<dbReference type="eggNOG" id="COG3711">
    <property type="taxonomic scope" value="Bacteria"/>
</dbReference>
<feature type="domain" description="PRD" evidence="6">
    <location>
        <begin position="188"/>
        <end position="293"/>
    </location>
</feature>
<dbReference type="AlphaFoldDB" id="A0A1H6QSN2"/>
<dbReference type="InterPro" id="IPR016152">
    <property type="entry name" value="PTrfase/Anion_transptr"/>
</dbReference>
<keyword evidence="3" id="KW-0010">Activator</keyword>
<dbReference type="PROSITE" id="PS00372">
    <property type="entry name" value="PTS_EIIA_TYPE_2_HIS"/>
    <property type="match status" value="1"/>
</dbReference>
<dbReference type="CDD" id="cd00211">
    <property type="entry name" value="PTS_IIA_fru"/>
    <property type="match status" value="1"/>
</dbReference>
<dbReference type="InterPro" id="IPR036634">
    <property type="entry name" value="PRD_sf"/>
</dbReference>
<dbReference type="EMBL" id="FNYK01000003">
    <property type="protein sequence ID" value="SEI42490.1"/>
    <property type="molecule type" value="Genomic_DNA"/>
</dbReference>
<dbReference type="InterPro" id="IPR007737">
    <property type="entry name" value="Mga_HTH"/>
</dbReference>
<dbReference type="Gene3D" id="1.10.1790.10">
    <property type="entry name" value="PRD domain"/>
    <property type="match status" value="2"/>
</dbReference>
<evidence type="ECO:0000259" key="5">
    <source>
        <dbReference type="PROSITE" id="PS51094"/>
    </source>
</evidence>
<dbReference type="PANTHER" id="PTHR30185:SF18">
    <property type="entry name" value="TRANSCRIPTIONAL REGULATOR MTLR"/>
    <property type="match status" value="1"/>
</dbReference>
<evidence type="ECO:0000256" key="2">
    <source>
        <dbReference type="ARBA" id="ARBA00023015"/>
    </source>
</evidence>
<evidence type="ECO:0000256" key="1">
    <source>
        <dbReference type="ARBA" id="ARBA00022737"/>
    </source>
</evidence>
<dbReference type="SUPFAM" id="SSF55804">
    <property type="entry name" value="Phoshotransferase/anion transport protein"/>
    <property type="match status" value="1"/>
</dbReference>
<keyword evidence="1" id="KW-0677">Repeat</keyword>
<dbReference type="PROSITE" id="PS51094">
    <property type="entry name" value="PTS_EIIA_TYPE_2"/>
    <property type="match status" value="1"/>
</dbReference>